<dbReference type="RefSeq" id="WP_184887668.1">
    <property type="nucleotide sequence ID" value="NZ_BAAAHD010000060.1"/>
</dbReference>
<feature type="compositionally biased region" description="Pro residues" evidence="1">
    <location>
        <begin position="190"/>
        <end position="226"/>
    </location>
</feature>
<evidence type="ECO:0000313" key="3">
    <source>
        <dbReference type="EMBL" id="MBB4777310.1"/>
    </source>
</evidence>
<evidence type="ECO:0000256" key="1">
    <source>
        <dbReference type="SAM" id="MobiDB-lite"/>
    </source>
</evidence>
<evidence type="ECO:0000313" key="2">
    <source>
        <dbReference type="EMBL" id="GAA0584870.1"/>
    </source>
</evidence>
<dbReference type="EMBL" id="JACHMV010000001">
    <property type="protein sequence ID" value="MBB4777310.1"/>
    <property type="molecule type" value="Genomic_DNA"/>
</dbReference>
<evidence type="ECO:0000313" key="5">
    <source>
        <dbReference type="Proteomes" id="UP001501427"/>
    </source>
</evidence>
<feature type="region of interest" description="Disordered" evidence="1">
    <location>
        <begin position="139"/>
        <end position="234"/>
    </location>
</feature>
<reference evidence="3 4" key="3">
    <citation type="submission" date="2020-08" db="EMBL/GenBank/DDBJ databases">
        <title>Sequencing the genomes of 1000 actinobacteria strains.</title>
        <authorList>
            <person name="Klenk H.-P."/>
        </authorList>
    </citation>
    <scope>NUCLEOTIDE SEQUENCE [LARGE SCALE GENOMIC DNA]</scope>
    <source>
        <strain evidence="3 4">DSM 44772</strain>
    </source>
</reference>
<name>A0A7W7IHY8_9ACTN</name>
<dbReference type="AlphaFoldDB" id="A0A7W7IHY8"/>
<sequence length="234" mass="24978">MPARQDGGALRGGAPRVVWCVGEHDPRTVSARSAAADLLKDDRPPHLVWHPGTGDIVQLLPVTRAARLLGGRVGREGRVCVQIMVVGQSRAPFTGTLLTGVDAIVQWLDTWGVPRRWPAGPPLPSPQSYHARRGRKDWARGGHYGASQVPLVDRPDPGAIDIRRITGPDTPVAPIPKPRAPLSEGATPPHLLPRPPRPQEPVRPPQTDPPSGRPAPLHPAPEPVPVGPSSAMSN</sequence>
<feature type="compositionally biased region" description="Basic and acidic residues" evidence="1">
    <location>
        <begin position="153"/>
        <end position="166"/>
    </location>
</feature>
<proteinExistence type="predicted"/>
<protein>
    <submittedName>
        <fullName evidence="3">Uncharacterized protein</fullName>
    </submittedName>
</protein>
<dbReference type="Proteomes" id="UP001501427">
    <property type="component" value="Unassembled WGS sequence"/>
</dbReference>
<reference evidence="2" key="1">
    <citation type="journal article" date="2014" name="Int. J. Syst. Evol. Microbiol.">
        <title>Complete genome of a new Firmicutes species belonging to the dominant human colonic microbiota ('Ruminococcus bicirculans') reveals two chromosomes and a selective capacity to utilize plant glucans.</title>
        <authorList>
            <consortium name="NISC Comparative Sequencing Program"/>
            <person name="Wegmann U."/>
            <person name="Louis P."/>
            <person name="Goesmann A."/>
            <person name="Henrissat B."/>
            <person name="Duncan S.H."/>
            <person name="Flint H.J."/>
        </authorList>
    </citation>
    <scope>NUCLEOTIDE SEQUENCE</scope>
    <source>
        <strain evidence="2">JCM 10667</strain>
    </source>
</reference>
<dbReference type="EMBL" id="BAAAHD010000060">
    <property type="protein sequence ID" value="GAA0584870.1"/>
    <property type="molecule type" value="Genomic_DNA"/>
</dbReference>
<accession>A0A7W7IHY8</accession>
<reference evidence="5" key="2">
    <citation type="journal article" date="2019" name="Int. J. Syst. Evol. Microbiol.">
        <title>The Global Catalogue of Microorganisms (GCM) 10K type strain sequencing project: providing services to taxonomists for standard genome sequencing and annotation.</title>
        <authorList>
            <consortium name="The Broad Institute Genomics Platform"/>
            <consortium name="The Broad Institute Genome Sequencing Center for Infectious Disease"/>
            <person name="Wu L."/>
            <person name="Ma J."/>
        </authorList>
    </citation>
    <scope>NUCLEOTIDE SEQUENCE [LARGE SCALE GENOMIC DNA]</scope>
    <source>
        <strain evidence="5">JCM 10667</strain>
    </source>
</reference>
<gene>
    <name evidence="3" type="ORF">F4557_005728</name>
    <name evidence="2" type="ORF">GCM10009546_53950</name>
</gene>
<comment type="caution">
    <text evidence="3">The sequence shown here is derived from an EMBL/GenBank/DDBJ whole genome shotgun (WGS) entry which is preliminary data.</text>
</comment>
<keyword evidence="5" id="KW-1185">Reference proteome</keyword>
<reference evidence="2" key="4">
    <citation type="submission" date="2023-12" db="EMBL/GenBank/DDBJ databases">
        <authorList>
            <person name="Sun Q."/>
            <person name="Inoue M."/>
        </authorList>
    </citation>
    <scope>NUCLEOTIDE SEQUENCE</scope>
    <source>
        <strain evidence="2">JCM 10667</strain>
    </source>
</reference>
<dbReference type="Proteomes" id="UP000549343">
    <property type="component" value="Unassembled WGS sequence"/>
</dbReference>
<organism evidence="3 4">
    <name type="scientific">Actinomadura livida</name>
    <dbReference type="NCBI Taxonomy" id="79909"/>
    <lineage>
        <taxon>Bacteria</taxon>
        <taxon>Bacillati</taxon>
        <taxon>Actinomycetota</taxon>
        <taxon>Actinomycetes</taxon>
        <taxon>Streptosporangiales</taxon>
        <taxon>Thermomonosporaceae</taxon>
        <taxon>Actinomadura</taxon>
    </lineage>
</organism>
<evidence type="ECO:0000313" key="4">
    <source>
        <dbReference type="Proteomes" id="UP000549343"/>
    </source>
</evidence>